<dbReference type="SUPFAM" id="SSF49299">
    <property type="entry name" value="PKD domain"/>
    <property type="match status" value="1"/>
</dbReference>
<dbReference type="InterPro" id="IPR000601">
    <property type="entry name" value="PKD_dom"/>
</dbReference>
<feature type="signal peptide" evidence="1">
    <location>
        <begin position="1"/>
        <end position="29"/>
    </location>
</feature>
<sequence>MVGQTITKNSPMKALRYLSLALVALVTMACEDDDTLPVLADFQFLVEEAQVTFNGTTQSASSVVWDFGDGNSSNEEDPVHIYAGAGTYTVTMTATDANGATFVETKEVVVPESLSILLTGGQAYPNGKTWRIKQTSTAGDGAGPISNDLNLFIASPDYILLGVGLGGGYEDEFTFKYDGSYSVNNIDGQSLMGLVYAMIEKQADIRAVSADPQNVPLADVVYTPVTDATWEVVEGDFTIQSALGPVPFVDKQQLILGDYIGFADKAYNVVLKSISEDSMSIAIGLHTEAAAYTLPTLFLHLTLEPK</sequence>
<dbReference type="AlphaFoldDB" id="A0A2A4GDZ2"/>
<evidence type="ECO:0000256" key="1">
    <source>
        <dbReference type="SAM" id="SignalP"/>
    </source>
</evidence>
<organism evidence="3 4">
    <name type="scientific">Sediminicola luteus</name>
    <dbReference type="NCBI Taxonomy" id="319238"/>
    <lineage>
        <taxon>Bacteria</taxon>
        <taxon>Pseudomonadati</taxon>
        <taxon>Bacteroidota</taxon>
        <taxon>Flavobacteriia</taxon>
        <taxon>Flavobacteriales</taxon>
        <taxon>Flavobacteriaceae</taxon>
        <taxon>Sediminicola</taxon>
    </lineage>
</organism>
<dbReference type="EMBL" id="NBWU01000001">
    <property type="protein sequence ID" value="PCE66015.1"/>
    <property type="molecule type" value="Genomic_DNA"/>
</dbReference>
<dbReference type="CDD" id="cd00146">
    <property type="entry name" value="PKD"/>
    <property type="match status" value="1"/>
</dbReference>
<name>A0A2A4GDZ2_9FLAO</name>
<reference evidence="3 4" key="1">
    <citation type="submission" date="2017-04" db="EMBL/GenBank/DDBJ databases">
        <title>A new member of the family Flavobacteriaceae isolated from ascidians.</title>
        <authorList>
            <person name="Chen L."/>
        </authorList>
    </citation>
    <scope>NUCLEOTIDE SEQUENCE [LARGE SCALE GENOMIC DNA]</scope>
    <source>
        <strain evidence="3 4">HQA918</strain>
    </source>
</reference>
<dbReference type="SMART" id="SM00089">
    <property type="entry name" value="PKD"/>
    <property type="match status" value="1"/>
</dbReference>
<comment type="caution">
    <text evidence="3">The sequence shown here is derived from an EMBL/GenBank/DDBJ whole genome shotgun (WGS) entry which is preliminary data.</text>
</comment>
<keyword evidence="4" id="KW-1185">Reference proteome</keyword>
<dbReference type="Gene3D" id="2.60.40.10">
    <property type="entry name" value="Immunoglobulins"/>
    <property type="match status" value="1"/>
</dbReference>
<keyword evidence="1" id="KW-0732">Signal</keyword>
<evidence type="ECO:0000259" key="2">
    <source>
        <dbReference type="PROSITE" id="PS50093"/>
    </source>
</evidence>
<dbReference type="InterPro" id="IPR022409">
    <property type="entry name" value="PKD/Chitinase_dom"/>
</dbReference>
<feature type="domain" description="PKD" evidence="2">
    <location>
        <begin position="65"/>
        <end position="117"/>
    </location>
</feature>
<dbReference type="Proteomes" id="UP000219559">
    <property type="component" value="Unassembled WGS sequence"/>
</dbReference>
<dbReference type="PROSITE" id="PS50093">
    <property type="entry name" value="PKD"/>
    <property type="match status" value="1"/>
</dbReference>
<protein>
    <recommendedName>
        <fullName evidence="2">PKD domain-containing protein</fullName>
    </recommendedName>
</protein>
<dbReference type="InterPro" id="IPR035986">
    <property type="entry name" value="PKD_dom_sf"/>
</dbReference>
<evidence type="ECO:0000313" key="4">
    <source>
        <dbReference type="Proteomes" id="UP000219559"/>
    </source>
</evidence>
<dbReference type="Pfam" id="PF18911">
    <property type="entry name" value="PKD_4"/>
    <property type="match status" value="1"/>
</dbReference>
<dbReference type="OrthoDB" id="1491481at2"/>
<feature type="chain" id="PRO_5013331435" description="PKD domain-containing protein" evidence="1">
    <location>
        <begin position="30"/>
        <end position="306"/>
    </location>
</feature>
<accession>A0A2A4GDZ2</accession>
<evidence type="ECO:0000313" key="3">
    <source>
        <dbReference type="EMBL" id="PCE66015.1"/>
    </source>
</evidence>
<proteinExistence type="predicted"/>
<gene>
    <name evidence="3" type="ORF">B7P33_01555</name>
</gene>
<dbReference type="InterPro" id="IPR013783">
    <property type="entry name" value="Ig-like_fold"/>
</dbReference>